<keyword evidence="2" id="KW-0238">DNA-binding</keyword>
<dbReference type="InterPro" id="IPR000835">
    <property type="entry name" value="HTH_MarR-typ"/>
</dbReference>
<dbReference type="InterPro" id="IPR036390">
    <property type="entry name" value="WH_DNA-bd_sf"/>
</dbReference>
<gene>
    <name evidence="5" type="ORF">RXV79_17420</name>
</gene>
<protein>
    <submittedName>
        <fullName evidence="5">MarR family transcriptional regulator</fullName>
    </submittedName>
</protein>
<dbReference type="PANTHER" id="PTHR33164:SF64">
    <property type="entry name" value="TRANSCRIPTIONAL REGULATOR SLYA"/>
    <property type="match status" value="1"/>
</dbReference>
<dbReference type="PANTHER" id="PTHR33164">
    <property type="entry name" value="TRANSCRIPTIONAL REGULATOR, MARR FAMILY"/>
    <property type="match status" value="1"/>
</dbReference>
<proteinExistence type="predicted"/>
<keyword evidence="3" id="KW-0804">Transcription</keyword>
<feature type="domain" description="HTH marR-type" evidence="4">
    <location>
        <begin position="19"/>
        <end position="153"/>
    </location>
</feature>
<organism evidence="5 6">
    <name type="scientific">Piscinibacter gummiphilus</name>
    <dbReference type="NCBI Taxonomy" id="946333"/>
    <lineage>
        <taxon>Bacteria</taxon>
        <taxon>Pseudomonadati</taxon>
        <taxon>Pseudomonadota</taxon>
        <taxon>Betaproteobacteria</taxon>
        <taxon>Burkholderiales</taxon>
        <taxon>Sphaerotilaceae</taxon>
        <taxon>Piscinibacter</taxon>
    </lineage>
</organism>
<dbReference type="InterPro" id="IPR039422">
    <property type="entry name" value="MarR/SlyA-like"/>
</dbReference>
<evidence type="ECO:0000259" key="4">
    <source>
        <dbReference type="PROSITE" id="PS50995"/>
    </source>
</evidence>
<evidence type="ECO:0000313" key="5">
    <source>
        <dbReference type="EMBL" id="WOB06699.1"/>
    </source>
</evidence>
<accession>A0ABZ0CP85</accession>
<name>A0ABZ0CP85_9BURK</name>
<dbReference type="RefSeq" id="WP_316699293.1">
    <property type="nucleotide sequence ID" value="NZ_CP136336.1"/>
</dbReference>
<dbReference type="Pfam" id="PF01047">
    <property type="entry name" value="MarR"/>
    <property type="match status" value="1"/>
</dbReference>
<dbReference type="SUPFAM" id="SSF46785">
    <property type="entry name" value="Winged helix' DNA-binding domain"/>
    <property type="match status" value="1"/>
</dbReference>
<dbReference type="PROSITE" id="PS50995">
    <property type="entry name" value="HTH_MARR_2"/>
    <property type="match status" value="1"/>
</dbReference>
<dbReference type="PRINTS" id="PR00598">
    <property type="entry name" value="HTHMARR"/>
</dbReference>
<keyword evidence="6" id="KW-1185">Reference proteome</keyword>
<sequence length="164" mass="18279">MPRTPTPAEFYRPNEYTADESVGYLLRRVLTSLKGETDRHLEPHGLTNAQWEPLFKLRKCQNATATVAELAREMQTDPGATTRMLDRLEAKGLCKRVRSTSDRRVVNVELTPEGEAAAERVPPALAAVMNAHLAGFSKAEWQALVGYLRRMLANAEAMRDGADK</sequence>
<evidence type="ECO:0000256" key="1">
    <source>
        <dbReference type="ARBA" id="ARBA00023015"/>
    </source>
</evidence>
<dbReference type="Gene3D" id="1.10.10.10">
    <property type="entry name" value="Winged helix-like DNA-binding domain superfamily/Winged helix DNA-binding domain"/>
    <property type="match status" value="1"/>
</dbReference>
<evidence type="ECO:0000313" key="6">
    <source>
        <dbReference type="Proteomes" id="UP001303946"/>
    </source>
</evidence>
<reference evidence="5 6" key="1">
    <citation type="submission" date="2023-10" db="EMBL/GenBank/DDBJ databases">
        <title>Bacteria for the degradation of biodegradable plastic PBAT(Polybutylene adipate terephthalate).</title>
        <authorList>
            <person name="Weon H.-Y."/>
            <person name="Yeon J."/>
        </authorList>
    </citation>
    <scope>NUCLEOTIDE SEQUENCE [LARGE SCALE GENOMIC DNA]</scope>
    <source>
        <strain evidence="5 6">SBD 7-3</strain>
    </source>
</reference>
<dbReference type="Proteomes" id="UP001303946">
    <property type="component" value="Chromosome"/>
</dbReference>
<keyword evidence="1" id="KW-0805">Transcription regulation</keyword>
<dbReference type="InterPro" id="IPR036388">
    <property type="entry name" value="WH-like_DNA-bd_sf"/>
</dbReference>
<evidence type="ECO:0000256" key="2">
    <source>
        <dbReference type="ARBA" id="ARBA00023125"/>
    </source>
</evidence>
<dbReference type="EMBL" id="CP136336">
    <property type="protein sequence ID" value="WOB06699.1"/>
    <property type="molecule type" value="Genomic_DNA"/>
</dbReference>
<evidence type="ECO:0000256" key="3">
    <source>
        <dbReference type="ARBA" id="ARBA00023163"/>
    </source>
</evidence>
<dbReference type="SMART" id="SM00347">
    <property type="entry name" value="HTH_MARR"/>
    <property type="match status" value="1"/>
</dbReference>